<proteinExistence type="predicted"/>
<protein>
    <submittedName>
        <fullName evidence="10">Endonuclease III</fullName>
    </submittedName>
</protein>
<evidence type="ECO:0000256" key="5">
    <source>
        <dbReference type="ARBA" id="ARBA00022801"/>
    </source>
</evidence>
<keyword evidence="4" id="KW-0227">DNA damage</keyword>
<feature type="domain" description="HhH-GPD" evidence="9">
    <location>
        <begin position="52"/>
        <end position="208"/>
    </location>
</feature>
<evidence type="ECO:0000313" key="11">
    <source>
        <dbReference type="Proteomes" id="UP000053352"/>
    </source>
</evidence>
<evidence type="ECO:0000256" key="3">
    <source>
        <dbReference type="ARBA" id="ARBA00022723"/>
    </source>
</evidence>
<dbReference type="SMART" id="SM00525">
    <property type="entry name" value="FES"/>
    <property type="match status" value="1"/>
</dbReference>
<evidence type="ECO:0000259" key="9">
    <source>
        <dbReference type="SMART" id="SM00478"/>
    </source>
</evidence>
<evidence type="ECO:0000256" key="8">
    <source>
        <dbReference type="ARBA" id="ARBA00023295"/>
    </source>
</evidence>
<keyword evidence="2" id="KW-0004">4Fe-4S</keyword>
<keyword evidence="3" id="KW-0479">Metal-binding</keyword>
<name>A0A0V8RX48_PYROC</name>
<dbReference type="GO" id="GO:0046872">
    <property type="term" value="F:metal ion binding"/>
    <property type="evidence" value="ECO:0007669"/>
    <property type="project" value="UniProtKB-KW"/>
</dbReference>
<organism evidence="10 11">
    <name type="scientific">Pyrodictium occultum</name>
    <dbReference type="NCBI Taxonomy" id="2309"/>
    <lineage>
        <taxon>Archaea</taxon>
        <taxon>Thermoproteota</taxon>
        <taxon>Thermoprotei</taxon>
        <taxon>Desulfurococcales</taxon>
        <taxon>Pyrodictiaceae</taxon>
        <taxon>Pyrodictium</taxon>
    </lineage>
</organism>
<gene>
    <name evidence="10" type="ORF">CF15_07840</name>
</gene>
<keyword evidence="7" id="KW-0411">Iron-sulfur</keyword>
<dbReference type="STRING" id="2309.CF15_07840"/>
<sequence>MAGGASISERVDGKTVFRILSRSLRVDWRDYVVLVADRLDGNPFAVLAAIILSQNTSSRSSIRAYHSLRMLLGRVTPEAVLSVPEEKLGEAIRAAGLWRQKARALREAARRILEAGGERVLMEMPPEKLREFLLSIPGVGKKTADVFLSFKRRAPVFAVDTHALRIAKRWGLVGEKAGYDEASRALLEFFGPERSEEAHRLLIALGRQYCRARGPRCSECPLRGYCPYPRRAGGEARAGG</sequence>
<dbReference type="GO" id="GO:0004519">
    <property type="term" value="F:endonuclease activity"/>
    <property type="evidence" value="ECO:0007669"/>
    <property type="project" value="UniProtKB-KW"/>
</dbReference>
<evidence type="ECO:0000256" key="2">
    <source>
        <dbReference type="ARBA" id="ARBA00022485"/>
    </source>
</evidence>
<dbReference type="Pfam" id="PF00730">
    <property type="entry name" value="HhH-GPD"/>
    <property type="match status" value="1"/>
</dbReference>
<dbReference type="InterPro" id="IPR023170">
    <property type="entry name" value="HhH_base_excis_C"/>
</dbReference>
<evidence type="ECO:0000256" key="1">
    <source>
        <dbReference type="ARBA" id="ARBA00001966"/>
    </source>
</evidence>
<comment type="caution">
    <text evidence="10">The sequence shown here is derived from an EMBL/GenBank/DDBJ whole genome shotgun (WGS) entry which is preliminary data.</text>
</comment>
<dbReference type="InterPro" id="IPR003265">
    <property type="entry name" value="HhH-GPD_domain"/>
</dbReference>
<dbReference type="Proteomes" id="UP000053352">
    <property type="component" value="Unassembled WGS sequence"/>
</dbReference>
<accession>A0A0V8RX48</accession>
<dbReference type="SMART" id="SM00478">
    <property type="entry name" value="ENDO3c"/>
    <property type="match status" value="1"/>
</dbReference>
<dbReference type="InterPro" id="IPR003651">
    <property type="entry name" value="Endonuclease3_FeS-loop_motif"/>
</dbReference>
<dbReference type="SUPFAM" id="SSF48150">
    <property type="entry name" value="DNA-glycosylase"/>
    <property type="match status" value="1"/>
</dbReference>
<dbReference type="InterPro" id="IPR011257">
    <property type="entry name" value="DNA_glycosylase"/>
</dbReference>
<keyword evidence="8" id="KW-0326">Glycosidase</keyword>
<comment type="cofactor">
    <cofactor evidence="1">
        <name>[4Fe-4S] cluster</name>
        <dbReference type="ChEBI" id="CHEBI:49883"/>
    </cofactor>
</comment>
<dbReference type="GO" id="GO:0019104">
    <property type="term" value="F:DNA N-glycosylase activity"/>
    <property type="evidence" value="ECO:0007669"/>
    <property type="project" value="TreeGrafter"/>
</dbReference>
<dbReference type="EMBL" id="LNTB01000001">
    <property type="protein sequence ID" value="KSW12612.1"/>
    <property type="molecule type" value="Genomic_DNA"/>
</dbReference>
<dbReference type="CDD" id="cd00056">
    <property type="entry name" value="ENDO3c"/>
    <property type="match status" value="1"/>
</dbReference>
<dbReference type="RefSeq" id="WP_058371294.1">
    <property type="nucleotide sequence ID" value="NZ_LNTB01000001.1"/>
</dbReference>
<evidence type="ECO:0000256" key="6">
    <source>
        <dbReference type="ARBA" id="ARBA00023004"/>
    </source>
</evidence>
<keyword evidence="5" id="KW-0378">Hydrolase</keyword>
<keyword evidence="10" id="KW-0255">Endonuclease</keyword>
<keyword evidence="6" id="KW-0408">Iron</keyword>
<evidence type="ECO:0000256" key="4">
    <source>
        <dbReference type="ARBA" id="ARBA00022763"/>
    </source>
</evidence>
<dbReference type="GO" id="GO:0051539">
    <property type="term" value="F:4 iron, 4 sulfur cluster binding"/>
    <property type="evidence" value="ECO:0007669"/>
    <property type="project" value="UniProtKB-KW"/>
</dbReference>
<dbReference type="Gene3D" id="1.10.1670.10">
    <property type="entry name" value="Helix-hairpin-Helix base-excision DNA repair enzymes (C-terminal)"/>
    <property type="match status" value="1"/>
</dbReference>
<keyword evidence="11" id="KW-1185">Reference proteome</keyword>
<dbReference type="PANTHER" id="PTHR10359">
    <property type="entry name" value="A/G-SPECIFIC ADENINE GLYCOSYLASE/ENDONUCLEASE III"/>
    <property type="match status" value="1"/>
</dbReference>
<dbReference type="PIRSF" id="PIRSF001435">
    <property type="entry name" value="Nth"/>
    <property type="match status" value="1"/>
</dbReference>
<reference evidence="10 11" key="1">
    <citation type="submission" date="2015-11" db="EMBL/GenBank/DDBJ databases">
        <title>Genome sequence of Pyrodictium occultum PL-19, a marine hyperthermophilic archaeon isolated from Volcano, Italy.</title>
        <authorList>
            <person name="Utturkar S."/>
            <person name="Huber H."/>
            <person name="Leptihn S."/>
            <person name="Brown S."/>
            <person name="Stetter K.O."/>
            <person name="Podar M."/>
        </authorList>
    </citation>
    <scope>NUCLEOTIDE SEQUENCE [LARGE SCALE GENOMIC DNA]</scope>
    <source>
        <strain evidence="10 11">PL-19</strain>
    </source>
</reference>
<dbReference type="GO" id="GO:0006285">
    <property type="term" value="P:base-excision repair, AP site formation"/>
    <property type="evidence" value="ECO:0007669"/>
    <property type="project" value="TreeGrafter"/>
</dbReference>
<evidence type="ECO:0000313" key="10">
    <source>
        <dbReference type="EMBL" id="KSW12612.1"/>
    </source>
</evidence>
<dbReference type="AlphaFoldDB" id="A0A0V8RX48"/>
<dbReference type="PANTHER" id="PTHR10359:SF18">
    <property type="entry name" value="ENDONUCLEASE III"/>
    <property type="match status" value="1"/>
</dbReference>
<dbReference type="Gene3D" id="1.10.340.30">
    <property type="entry name" value="Hypothetical protein, domain 2"/>
    <property type="match status" value="1"/>
</dbReference>
<keyword evidence="10" id="KW-0540">Nuclease</keyword>
<evidence type="ECO:0000256" key="7">
    <source>
        <dbReference type="ARBA" id="ARBA00023014"/>
    </source>
</evidence>